<gene>
    <name evidence="1" type="ORF">AB2B41_18940</name>
</gene>
<evidence type="ECO:0000313" key="2">
    <source>
        <dbReference type="Proteomes" id="UP001556098"/>
    </source>
</evidence>
<dbReference type="InterPro" id="IPR008727">
    <property type="entry name" value="PAAR_motif"/>
</dbReference>
<dbReference type="RefSeq" id="WP_367879389.1">
    <property type="nucleotide sequence ID" value="NZ_JBFNXX010000019.1"/>
</dbReference>
<name>A0ABV3RRV1_9RHOB</name>
<dbReference type="Proteomes" id="UP001556098">
    <property type="component" value="Unassembled WGS sequence"/>
</dbReference>
<comment type="caution">
    <text evidence="1">The sequence shown here is derived from an EMBL/GenBank/DDBJ whole genome shotgun (WGS) entry which is preliminary data.</text>
</comment>
<evidence type="ECO:0000313" key="1">
    <source>
        <dbReference type="EMBL" id="MEW9921690.1"/>
    </source>
</evidence>
<accession>A0ABV3RRV1</accession>
<dbReference type="EMBL" id="JBFNXX010000019">
    <property type="protein sequence ID" value="MEW9921690.1"/>
    <property type="molecule type" value="Genomic_DNA"/>
</dbReference>
<dbReference type="Gene3D" id="2.60.200.60">
    <property type="match status" value="2"/>
</dbReference>
<sequence>MSYPAARITDMHLCNAPVPPPAASPPAPTPLVFVGAATVLIGNLPAARVGDNAALGVPHPIAKGSATVLTMSMPQARVMDNLACGGLITPPCCPTVLVGG</sequence>
<proteinExistence type="predicted"/>
<dbReference type="Pfam" id="PF05488">
    <property type="entry name" value="PAAR_motif"/>
    <property type="match status" value="1"/>
</dbReference>
<protein>
    <submittedName>
        <fullName evidence="1">PAAR domain-containing protein</fullName>
    </submittedName>
</protein>
<keyword evidence="2" id="KW-1185">Reference proteome</keyword>
<reference evidence="1 2" key="1">
    <citation type="submission" date="2024-07" db="EMBL/GenBank/DDBJ databases">
        <title>Marimonas sp.nov., isolated from tidal-flat sediment.</title>
        <authorList>
            <person name="Jayan J.N."/>
            <person name="Lee S.S."/>
        </authorList>
    </citation>
    <scope>NUCLEOTIDE SEQUENCE [LARGE SCALE GENOMIC DNA]</scope>
    <source>
        <strain evidence="1 2">MJW-29</strain>
    </source>
</reference>
<organism evidence="1 2">
    <name type="scientific">Sulfitobacter sediminis</name>
    <dbReference type="NCBI Taxonomy" id="3234186"/>
    <lineage>
        <taxon>Bacteria</taxon>
        <taxon>Pseudomonadati</taxon>
        <taxon>Pseudomonadota</taxon>
        <taxon>Alphaproteobacteria</taxon>
        <taxon>Rhodobacterales</taxon>
        <taxon>Roseobacteraceae</taxon>
        <taxon>Sulfitobacter</taxon>
    </lineage>
</organism>